<evidence type="ECO:0000256" key="1">
    <source>
        <dbReference type="SAM" id="MobiDB-lite"/>
    </source>
</evidence>
<dbReference type="PANTHER" id="PTHR33067:SF15">
    <property type="entry name" value="RNA-DIRECTED DNA POLYMERASE"/>
    <property type="match status" value="1"/>
</dbReference>
<evidence type="ECO:0000313" key="3">
    <source>
        <dbReference type="RefSeq" id="XP_014523890.1"/>
    </source>
</evidence>
<dbReference type="PANTHER" id="PTHR33067">
    <property type="entry name" value="RNA-DIRECTED DNA POLYMERASE-RELATED"/>
    <property type="match status" value="1"/>
</dbReference>
<dbReference type="KEGG" id="vra:106780150"/>
<dbReference type="AlphaFoldDB" id="A0A1S3VZV9"/>
<keyword evidence="2" id="KW-1185">Reference proteome</keyword>
<dbReference type="OrthoDB" id="1433126at2759"/>
<evidence type="ECO:0000313" key="2">
    <source>
        <dbReference type="Proteomes" id="UP000087766"/>
    </source>
</evidence>
<proteinExistence type="predicted"/>
<sequence length="380" mass="42307">MGDTNCESDENVEEQTDISSTIEIARPFSPSPTLPTFTGEENPKNMSAITLRSGKQTVVPSEPTPTPTPKPATCHKNEDQSGPRRTFEIPKYVKFLKDLCTNKRKMKGNERISMGRNVSVLIGKPVPHIPEKCKDPGAFINVMPLSIYKYLSLGPLKPTGVFVQLASRSVTHTTGYIEDVLVRVGELSFSADFYVLEMEEGFSPGSAPIILGRPFLKTARTKIDVYAGTLSMEFANIVVHFNILDAMKFPAKDHFVFRIDMLDDIIDKNVVGFENDVDIVVDFDEDCDVQDIDAMRDIDDVVDISVMDMDLDCDEMGVLPLPVNSLESEYINHVVGSTNESYLQAPTLELKPLPDNLKYVYLEDDEKKPVIISTSLDSVQ</sequence>
<dbReference type="CDD" id="cd00303">
    <property type="entry name" value="retropepsin_like"/>
    <property type="match status" value="1"/>
</dbReference>
<feature type="compositionally biased region" description="Polar residues" evidence="1">
    <location>
        <begin position="44"/>
        <end position="56"/>
    </location>
</feature>
<name>A0A1S3VZV9_VIGRR</name>
<dbReference type="Proteomes" id="UP000087766">
    <property type="component" value="Unplaced"/>
</dbReference>
<gene>
    <name evidence="3" type="primary">LOC106780150</name>
</gene>
<dbReference type="GeneID" id="106780150"/>
<reference evidence="3" key="1">
    <citation type="submission" date="2025-08" db="UniProtKB">
        <authorList>
            <consortium name="RefSeq"/>
        </authorList>
    </citation>
    <scope>IDENTIFICATION</scope>
    <source>
        <tissue evidence="3">Leaf</tissue>
    </source>
</reference>
<feature type="region of interest" description="Disordered" evidence="1">
    <location>
        <begin position="1"/>
        <end position="83"/>
    </location>
</feature>
<accession>A0A1S3VZV9</accession>
<organism evidence="2 3">
    <name type="scientific">Vigna radiata var. radiata</name>
    <name type="common">Mung bean</name>
    <name type="synonym">Phaseolus aureus</name>
    <dbReference type="NCBI Taxonomy" id="3916"/>
    <lineage>
        <taxon>Eukaryota</taxon>
        <taxon>Viridiplantae</taxon>
        <taxon>Streptophyta</taxon>
        <taxon>Embryophyta</taxon>
        <taxon>Tracheophyta</taxon>
        <taxon>Spermatophyta</taxon>
        <taxon>Magnoliopsida</taxon>
        <taxon>eudicotyledons</taxon>
        <taxon>Gunneridae</taxon>
        <taxon>Pentapetalae</taxon>
        <taxon>rosids</taxon>
        <taxon>fabids</taxon>
        <taxon>Fabales</taxon>
        <taxon>Fabaceae</taxon>
        <taxon>Papilionoideae</taxon>
        <taxon>50 kb inversion clade</taxon>
        <taxon>NPAAA clade</taxon>
        <taxon>indigoferoid/millettioid clade</taxon>
        <taxon>Phaseoleae</taxon>
        <taxon>Vigna</taxon>
    </lineage>
</organism>
<feature type="compositionally biased region" description="Acidic residues" evidence="1">
    <location>
        <begin position="1"/>
        <end position="16"/>
    </location>
</feature>
<dbReference type="RefSeq" id="XP_014523890.1">
    <property type="nucleotide sequence ID" value="XM_014668404.1"/>
</dbReference>
<dbReference type="InterPro" id="IPR021109">
    <property type="entry name" value="Peptidase_aspartic_dom_sf"/>
</dbReference>
<protein>
    <submittedName>
        <fullName evidence="3">Uncharacterized protein LOC106780150</fullName>
    </submittedName>
</protein>
<dbReference type="Gene3D" id="2.40.70.10">
    <property type="entry name" value="Acid Proteases"/>
    <property type="match status" value="1"/>
</dbReference>